<dbReference type="OrthoDB" id="2744598at2759"/>
<feature type="chain" id="PRO_5001641922" evidence="1">
    <location>
        <begin position="20"/>
        <end position="178"/>
    </location>
</feature>
<dbReference type="HOGENOM" id="CLU_1510345_0_0_1"/>
<dbReference type="AlphaFoldDB" id="A0A067N5M8"/>
<keyword evidence="3" id="KW-1185">Reference proteome</keyword>
<evidence type="ECO:0000313" key="2">
    <source>
        <dbReference type="EMBL" id="KDQ19422.1"/>
    </source>
</evidence>
<sequence length="178" mass="18635">MHFKLAHLVPLLAFGFAAATPLEPRIPVLTPVPSPLDVTPVSAGPNAAGTLAVAATVLLCQGANCASGCYRFSLTDRPYGTCYNSIGQFVSLWIDSSTPGGEPYAVTVGNVCPGVTIPAVNRCYSISPAGTVFSRISGWTPVLVGGRKSEKASWAGHRGKIKPQIVERALVRKAIEKS</sequence>
<gene>
    <name evidence="2" type="ORF">BOTBODRAFT_41644</name>
</gene>
<evidence type="ECO:0000313" key="3">
    <source>
        <dbReference type="Proteomes" id="UP000027195"/>
    </source>
</evidence>
<dbReference type="EMBL" id="KL198019">
    <property type="protein sequence ID" value="KDQ19422.1"/>
    <property type="molecule type" value="Genomic_DNA"/>
</dbReference>
<keyword evidence="1" id="KW-0732">Signal</keyword>
<organism evidence="2 3">
    <name type="scientific">Botryobasidium botryosum (strain FD-172 SS1)</name>
    <dbReference type="NCBI Taxonomy" id="930990"/>
    <lineage>
        <taxon>Eukaryota</taxon>
        <taxon>Fungi</taxon>
        <taxon>Dikarya</taxon>
        <taxon>Basidiomycota</taxon>
        <taxon>Agaricomycotina</taxon>
        <taxon>Agaricomycetes</taxon>
        <taxon>Cantharellales</taxon>
        <taxon>Botryobasidiaceae</taxon>
        <taxon>Botryobasidium</taxon>
    </lineage>
</organism>
<protein>
    <submittedName>
        <fullName evidence="2">Uncharacterized protein</fullName>
    </submittedName>
</protein>
<dbReference type="InParanoid" id="A0A067N5M8"/>
<dbReference type="Proteomes" id="UP000027195">
    <property type="component" value="Unassembled WGS sequence"/>
</dbReference>
<feature type="signal peptide" evidence="1">
    <location>
        <begin position="1"/>
        <end position="19"/>
    </location>
</feature>
<accession>A0A067N5M8</accession>
<name>A0A067N5M8_BOTB1</name>
<reference evidence="3" key="1">
    <citation type="journal article" date="2014" name="Proc. Natl. Acad. Sci. U.S.A.">
        <title>Extensive sampling of basidiomycete genomes demonstrates inadequacy of the white-rot/brown-rot paradigm for wood decay fungi.</title>
        <authorList>
            <person name="Riley R."/>
            <person name="Salamov A.A."/>
            <person name="Brown D.W."/>
            <person name="Nagy L.G."/>
            <person name="Floudas D."/>
            <person name="Held B.W."/>
            <person name="Levasseur A."/>
            <person name="Lombard V."/>
            <person name="Morin E."/>
            <person name="Otillar R."/>
            <person name="Lindquist E.A."/>
            <person name="Sun H."/>
            <person name="LaButti K.M."/>
            <person name="Schmutz J."/>
            <person name="Jabbour D."/>
            <person name="Luo H."/>
            <person name="Baker S.E."/>
            <person name="Pisabarro A.G."/>
            <person name="Walton J.D."/>
            <person name="Blanchette R.A."/>
            <person name="Henrissat B."/>
            <person name="Martin F."/>
            <person name="Cullen D."/>
            <person name="Hibbett D.S."/>
            <person name="Grigoriev I.V."/>
        </authorList>
    </citation>
    <scope>NUCLEOTIDE SEQUENCE [LARGE SCALE GENOMIC DNA]</scope>
    <source>
        <strain evidence="3">FD-172 SS1</strain>
    </source>
</reference>
<proteinExistence type="predicted"/>
<evidence type="ECO:0000256" key="1">
    <source>
        <dbReference type="SAM" id="SignalP"/>
    </source>
</evidence>